<evidence type="ECO:0000313" key="11">
    <source>
        <dbReference type="EnsemblMetazoa" id="XP_038047638.1"/>
    </source>
</evidence>
<proteinExistence type="predicted"/>
<keyword evidence="2 9" id="KW-0479">Metal-binding</keyword>
<feature type="domain" description="LIM zinc-binding" evidence="10">
    <location>
        <begin position="118"/>
        <end position="174"/>
    </location>
</feature>
<dbReference type="OMA" id="NIVCEDH"/>
<dbReference type="CDD" id="cd09384">
    <property type="entry name" value="LIM1_LMO2"/>
    <property type="match status" value="1"/>
</dbReference>
<evidence type="ECO:0000256" key="4">
    <source>
        <dbReference type="ARBA" id="ARBA00022833"/>
    </source>
</evidence>
<dbReference type="PANTHER" id="PTHR45787">
    <property type="entry name" value="LD11652P"/>
    <property type="match status" value="1"/>
</dbReference>
<evidence type="ECO:0000256" key="9">
    <source>
        <dbReference type="PROSITE-ProRule" id="PRU00125"/>
    </source>
</evidence>
<dbReference type="SUPFAM" id="SSF57716">
    <property type="entry name" value="Glucocorticoid receptor-like (DNA-binding domain)"/>
    <property type="match status" value="2"/>
</dbReference>
<dbReference type="CTD" id="4005"/>
<dbReference type="PROSITE" id="PS00478">
    <property type="entry name" value="LIM_DOMAIN_1"/>
    <property type="match status" value="1"/>
</dbReference>
<dbReference type="SMART" id="SM00132">
    <property type="entry name" value="LIM"/>
    <property type="match status" value="2"/>
</dbReference>
<accession>A0A913Z757</accession>
<dbReference type="Proteomes" id="UP000887568">
    <property type="component" value="Unplaced"/>
</dbReference>
<dbReference type="InterPro" id="IPR001781">
    <property type="entry name" value="Znf_LIM"/>
</dbReference>
<sequence>MTSGDKMDATVGDLMRAHAAVVTRVTSKDHEGGQQIDPNGETVDEVLNVHPSFLECSGCSESIRDRYFLRAMDRYWHEDCLTCELCQCRLGEVDCYMYTKMGRKLCKRDYLRLFAPSGVCSACNRSIPAYEMVMTVAPGRVFHLECFKCSQCEKHFCVGDKYYLMGANIVCEDH</sequence>
<dbReference type="RefSeq" id="XP_038047638.1">
    <property type="nucleotide sequence ID" value="XM_038191710.1"/>
</dbReference>
<protein>
    <recommendedName>
        <fullName evidence="7">Rhombotin-2</fullName>
    </recommendedName>
    <alternativeName>
        <fullName evidence="8">LIM domain only protein 2</fullName>
    </alternativeName>
</protein>
<keyword evidence="12" id="KW-1185">Reference proteome</keyword>
<evidence type="ECO:0000256" key="8">
    <source>
        <dbReference type="ARBA" id="ARBA00041884"/>
    </source>
</evidence>
<evidence type="ECO:0000256" key="6">
    <source>
        <dbReference type="ARBA" id="ARBA00023242"/>
    </source>
</evidence>
<evidence type="ECO:0000256" key="3">
    <source>
        <dbReference type="ARBA" id="ARBA00022737"/>
    </source>
</evidence>
<dbReference type="OrthoDB" id="6352355at2759"/>
<dbReference type="GO" id="GO:0003713">
    <property type="term" value="F:transcription coactivator activity"/>
    <property type="evidence" value="ECO:0007669"/>
    <property type="project" value="TreeGrafter"/>
</dbReference>
<evidence type="ECO:0000256" key="2">
    <source>
        <dbReference type="ARBA" id="ARBA00022723"/>
    </source>
</evidence>
<evidence type="ECO:0000256" key="7">
    <source>
        <dbReference type="ARBA" id="ARBA00040621"/>
    </source>
</evidence>
<feature type="domain" description="LIM zinc-binding" evidence="10">
    <location>
        <begin position="54"/>
        <end position="116"/>
    </location>
</feature>
<organism evidence="11 12">
    <name type="scientific">Patiria miniata</name>
    <name type="common">Bat star</name>
    <name type="synonym">Asterina miniata</name>
    <dbReference type="NCBI Taxonomy" id="46514"/>
    <lineage>
        <taxon>Eukaryota</taxon>
        <taxon>Metazoa</taxon>
        <taxon>Echinodermata</taxon>
        <taxon>Eleutherozoa</taxon>
        <taxon>Asterozoa</taxon>
        <taxon>Asteroidea</taxon>
        <taxon>Valvatacea</taxon>
        <taxon>Valvatida</taxon>
        <taxon>Asterinidae</taxon>
        <taxon>Patiria</taxon>
    </lineage>
</organism>
<dbReference type="AlphaFoldDB" id="A0A913Z757"/>
<dbReference type="GO" id="GO:0005634">
    <property type="term" value="C:nucleus"/>
    <property type="evidence" value="ECO:0007669"/>
    <property type="project" value="UniProtKB-SubCell"/>
</dbReference>
<evidence type="ECO:0000256" key="1">
    <source>
        <dbReference type="ARBA" id="ARBA00004123"/>
    </source>
</evidence>
<dbReference type="GO" id="GO:0045944">
    <property type="term" value="P:positive regulation of transcription by RNA polymerase II"/>
    <property type="evidence" value="ECO:0007669"/>
    <property type="project" value="TreeGrafter"/>
</dbReference>
<keyword evidence="6" id="KW-0539">Nucleus</keyword>
<dbReference type="GO" id="GO:0046872">
    <property type="term" value="F:metal ion binding"/>
    <property type="evidence" value="ECO:0007669"/>
    <property type="project" value="UniProtKB-KW"/>
</dbReference>
<keyword evidence="3" id="KW-0677">Repeat</keyword>
<dbReference type="PROSITE" id="PS50023">
    <property type="entry name" value="LIM_DOMAIN_2"/>
    <property type="match status" value="2"/>
</dbReference>
<dbReference type="Pfam" id="PF00412">
    <property type="entry name" value="LIM"/>
    <property type="match status" value="2"/>
</dbReference>
<evidence type="ECO:0000313" key="12">
    <source>
        <dbReference type="Proteomes" id="UP000887568"/>
    </source>
</evidence>
<dbReference type="PANTHER" id="PTHR45787:SF3">
    <property type="entry name" value="RHOMBOTIN-2"/>
    <property type="match status" value="1"/>
</dbReference>
<name>A0A913Z757_PATMI</name>
<dbReference type="InterPro" id="IPR050945">
    <property type="entry name" value="LMO_RBTN_TF"/>
</dbReference>
<keyword evidence="5 9" id="KW-0440">LIM domain</keyword>
<reference evidence="11" key="1">
    <citation type="submission" date="2022-11" db="UniProtKB">
        <authorList>
            <consortium name="EnsemblMetazoa"/>
        </authorList>
    </citation>
    <scope>IDENTIFICATION</scope>
</reference>
<dbReference type="EnsemblMetazoa" id="XM_038191710.1">
    <property type="protein sequence ID" value="XP_038047638.1"/>
    <property type="gene ID" value="LOC119721742"/>
</dbReference>
<comment type="subcellular location">
    <subcellularLocation>
        <location evidence="1">Nucleus</location>
    </subcellularLocation>
</comment>
<evidence type="ECO:0000256" key="5">
    <source>
        <dbReference type="ARBA" id="ARBA00023038"/>
    </source>
</evidence>
<dbReference type="GO" id="GO:0140297">
    <property type="term" value="F:DNA-binding transcription factor binding"/>
    <property type="evidence" value="ECO:0007669"/>
    <property type="project" value="TreeGrafter"/>
</dbReference>
<dbReference type="GeneID" id="119721742"/>
<evidence type="ECO:0000259" key="10">
    <source>
        <dbReference type="PROSITE" id="PS50023"/>
    </source>
</evidence>
<keyword evidence="4 9" id="KW-0862">Zinc</keyword>
<dbReference type="Gene3D" id="2.10.110.10">
    <property type="entry name" value="Cysteine Rich Protein"/>
    <property type="match status" value="2"/>
</dbReference>